<accession>A0A4R5AR41</accession>
<protein>
    <submittedName>
        <fullName evidence="1">Uncharacterized protein</fullName>
    </submittedName>
</protein>
<evidence type="ECO:0000313" key="1">
    <source>
        <dbReference type="EMBL" id="TDD74229.1"/>
    </source>
</evidence>
<sequence length="179" mass="19441">MEQGYLDSDGGMLFIGPEAEKCFGRIHFRDLTAVFTAAPEFTVLSGRTDPMLLTERVAGPRLLLLGGYSWRVTWIDWKRRRCHVEPADGGGKAGWIGTGTGLVSFELARAARDVLLGRDPPVELTRRATAALAAVRDDLGFSVHPGGTVISRRRAGAPPSGNWRSTSSCPRWTTARCTA</sequence>
<dbReference type="AlphaFoldDB" id="A0A4R5AR41"/>
<dbReference type="EMBL" id="SMKY01000172">
    <property type="protein sequence ID" value="TDD74229.1"/>
    <property type="molecule type" value="Genomic_DNA"/>
</dbReference>
<dbReference type="RefSeq" id="WP_132200831.1">
    <property type="nucleotide sequence ID" value="NZ_SMKY01000172.1"/>
</dbReference>
<reference evidence="1 2" key="1">
    <citation type="submission" date="2019-03" db="EMBL/GenBank/DDBJ databases">
        <title>Draft genome sequences of novel Actinobacteria.</title>
        <authorList>
            <person name="Sahin N."/>
            <person name="Ay H."/>
            <person name="Saygin H."/>
        </authorList>
    </citation>
    <scope>NUCLEOTIDE SEQUENCE [LARGE SCALE GENOMIC DNA]</scope>
    <source>
        <strain evidence="1 2">DSM 45941</strain>
    </source>
</reference>
<dbReference type="Proteomes" id="UP000295578">
    <property type="component" value="Unassembled WGS sequence"/>
</dbReference>
<name>A0A4R5AR41_9ACTN</name>
<comment type="caution">
    <text evidence="1">The sequence shown here is derived from an EMBL/GenBank/DDBJ whole genome shotgun (WGS) entry which is preliminary data.</text>
</comment>
<keyword evidence="2" id="KW-1185">Reference proteome</keyword>
<dbReference type="OrthoDB" id="9815222at2"/>
<gene>
    <name evidence="1" type="ORF">E1293_29875</name>
</gene>
<evidence type="ECO:0000313" key="2">
    <source>
        <dbReference type="Proteomes" id="UP000295578"/>
    </source>
</evidence>
<organism evidence="1 2">
    <name type="scientific">Actinomadura darangshiensis</name>
    <dbReference type="NCBI Taxonomy" id="705336"/>
    <lineage>
        <taxon>Bacteria</taxon>
        <taxon>Bacillati</taxon>
        <taxon>Actinomycetota</taxon>
        <taxon>Actinomycetes</taxon>
        <taxon>Streptosporangiales</taxon>
        <taxon>Thermomonosporaceae</taxon>
        <taxon>Actinomadura</taxon>
    </lineage>
</organism>
<proteinExistence type="predicted"/>